<organism evidence="7 8">
    <name type="scientific">Meiothermus taiwanensis WR-220</name>
    <dbReference type="NCBI Taxonomy" id="1339250"/>
    <lineage>
        <taxon>Bacteria</taxon>
        <taxon>Thermotogati</taxon>
        <taxon>Deinococcota</taxon>
        <taxon>Deinococci</taxon>
        <taxon>Thermales</taxon>
        <taxon>Thermaceae</taxon>
        <taxon>Meiothermus</taxon>
    </lineage>
</organism>
<dbReference type="InterPro" id="IPR013525">
    <property type="entry name" value="ABC2_TM"/>
</dbReference>
<keyword evidence="8" id="KW-1185">Reference proteome</keyword>
<dbReference type="Pfam" id="PF12698">
    <property type="entry name" value="ABC2_membrane_3"/>
    <property type="match status" value="1"/>
</dbReference>
<evidence type="ECO:0000313" key="8">
    <source>
        <dbReference type="Proteomes" id="UP000263013"/>
    </source>
</evidence>
<keyword evidence="2 5" id="KW-0812">Transmembrane</keyword>
<evidence type="ECO:0000313" key="7">
    <source>
        <dbReference type="EMBL" id="AWR85681.1"/>
    </source>
</evidence>
<feature type="transmembrane region" description="Helical" evidence="5">
    <location>
        <begin position="30"/>
        <end position="47"/>
    </location>
</feature>
<evidence type="ECO:0000256" key="1">
    <source>
        <dbReference type="ARBA" id="ARBA00004141"/>
    </source>
</evidence>
<dbReference type="InterPro" id="IPR052902">
    <property type="entry name" value="ABC-2_transporter"/>
</dbReference>
<reference evidence="7 8" key="1">
    <citation type="submission" date="2017-05" db="EMBL/GenBank/DDBJ databases">
        <title>Complete genome sequence of Meiothermus taiwanensis WR-220.</title>
        <authorList>
            <person name="Wu W.-L."/>
            <person name="Lo W.-S."/>
            <person name="Kuo C.-H."/>
            <person name="Wu S.-H."/>
        </authorList>
    </citation>
    <scope>NUCLEOTIDE SEQUENCE [LARGE SCALE GENOMIC DNA]</scope>
    <source>
        <strain evidence="7 8">WR-220</strain>
    </source>
</reference>
<feature type="transmembrane region" description="Helical" evidence="5">
    <location>
        <begin position="167"/>
        <end position="186"/>
    </location>
</feature>
<protein>
    <submittedName>
        <fullName evidence="7">ABC transporter protein</fullName>
    </submittedName>
</protein>
<dbReference type="Proteomes" id="UP000263013">
    <property type="component" value="Chromosome"/>
</dbReference>
<evidence type="ECO:0000256" key="5">
    <source>
        <dbReference type="SAM" id="Phobius"/>
    </source>
</evidence>
<evidence type="ECO:0000259" key="6">
    <source>
        <dbReference type="Pfam" id="PF12698"/>
    </source>
</evidence>
<feature type="transmembrane region" description="Helical" evidence="5">
    <location>
        <begin position="139"/>
        <end position="161"/>
    </location>
</feature>
<proteinExistence type="predicted"/>
<name>A0ABN5LTT1_9DEIN</name>
<evidence type="ECO:0000256" key="4">
    <source>
        <dbReference type="ARBA" id="ARBA00023136"/>
    </source>
</evidence>
<accession>A0ABN5LTT1</accession>
<comment type="subcellular location">
    <subcellularLocation>
        <location evidence="1">Membrane</location>
        <topology evidence="1">Multi-pass membrane protein</topology>
    </subcellularLocation>
</comment>
<gene>
    <name evidence="7" type="ORF">Mtai_v1c04330</name>
</gene>
<evidence type="ECO:0000256" key="3">
    <source>
        <dbReference type="ARBA" id="ARBA00022989"/>
    </source>
</evidence>
<feature type="domain" description="ABC-2 type transporter transmembrane" evidence="6">
    <location>
        <begin position="59"/>
        <end position="239"/>
    </location>
</feature>
<dbReference type="RefSeq" id="WP_081698434.1">
    <property type="nucleotide sequence ID" value="NZ_CP021130.1"/>
</dbReference>
<keyword evidence="4 5" id="KW-0472">Membrane</keyword>
<dbReference type="PANTHER" id="PTHR43027">
    <property type="entry name" value="DOXORUBICIN RESISTANCE ABC TRANSPORTER PERMEASE PROTEIN DRRC-RELATED"/>
    <property type="match status" value="1"/>
</dbReference>
<dbReference type="EMBL" id="CP021130">
    <property type="protein sequence ID" value="AWR85681.1"/>
    <property type="molecule type" value="Genomic_DNA"/>
</dbReference>
<evidence type="ECO:0000256" key="2">
    <source>
        <dbReference type="ARBA" id="ARBA00022692"/>
    </source>
</evidence>
<feature type="transmembrane region" description="Helical" evidence="5">
    <location>
        <begin position="220"/>
        <end position="239"/>
    </location>
</feature>
<feature type="transmembrane region" description="Helical" evidence="5">
    <location>
        <begin position="59"/>
        <end position="81"/>
    </location>
</feature>
<keyword evidence="3 5" id="KW-1133">Transmembrane helix</keyword>
<feature type="transmembrane region" description="Helical" evidence="5">
    <location>
        <begin position="101"/>
        <end position="127"/>
    </location>
</feature>
<dbReference type="PANTHER" id="PTHR43027:SF2">
    <property type="entry name" value="TRANSPORT PERMEASE PROTEIN"/>
    <property type="match status" value="1"/>
</dbReference>
<sequence length="246" mass="25592">MNITRQTPSPLRLLASETGWQTRLYLRDRAATFFTFAFPPLVLLFWSRQSGPDVLSATALVAALALAMAAYAGLAMGIASAREVGLLKRLRSTPLPMVVHIAARVAACALLGTLALALTLGLGAFGLGLPLGLANFAGLLPGLVLGFAVLGSWGLVVGSLVRTASAASYLVNATLFPLFLLPVAAQRGMLPEWAAALASLLPIQHLGLLIQAALKGDGIGLYPLLVLLGWAVLGAVIAARRLSRPL</sequence>